<evidence type="ECO:0000259" key="6">
    <source>
        <dbReference type="PROSITE" id="PS51162"/>
    </source>
</evidence>
<feature type="transmembrane region" description="Helical" evidence="5">
    <location>
        <begin position="34"/>
        <end position="56"/>
    </location>
</feature>
<comment type="caution">
    <text evidence="2">Lacks conserved residue(s) required for the propagation of feature annotation.</text>
</comment>
<dbReference type="EMBL" id="JAHKSW010000014">
    <property type="protein sequence ID" value="KAG7324421.1"/>
    <property type="molecule type" value="Genomic_DNA"/>
</dbReference>
<dbReference type="InterPro" id="IPR015386">
    <property type="entry name" value="MHC_II-assoc_invar/CLIP_MHC-bd"/>
</dbReference>
<keyword evidence="8" id="KW-1185">Reference proteome</keyword>
<dbReference type="GO" id="GO:0006886">
    <property type="term" value="P:intracellular protein transport"/>
    <property type="evidence" value="ECO:0007669"/>
    <property type="project" value="InterPro"/>
</dbReference>
<gene>
    <name evidence="7" type="ORF">KOW79_012437</name>
</gene>
<feature type="region of interest" description="Disordered" evidence="4">
    <location>
        <begin position="255"/>
        <end position="274"/>
    </location>
</feature>
<evidence type="ECO:0000313" key="7">
    <source>
        <dbReference type="EMBL" id="KAG7324421.1"/>
    </source>
</evidence>
<keyword evidence="5" id="KW-1133">Transmembrane helix</keyword>
<feature type="domain" description="Thyroglobulin type-1" evidence="6">
    <location>
        <begin position="172"/>
        <end position="230"/>
    </location>
</feature>
<dbReference type="PANTHER" id="PTHR40710">
    <property type="entry name" value="RIKEN CDNA E230025N22 GENE"/>
    <property type="match status" value="1"/>
</dbReference>
<keyword evidence="1 2" id="KW-1015">Disulfide bond</keyword>
<keyword evidence="5" id="KW-0472">Membrane</keyword>
<dbReference type="Pfam" id="PF09307">
    <property type="entry name" value="MHC2-interact"/>
    <property type="match status" value="1"/>
</dbReference>
<evidence type="ECO:0000256" key="1">
    <source>
        <dbReference type="ARBA" id="ARBA00023157"/>
    </source>
</evidence>
<evidence type="ECO:0000256" key="3">
    <source>
        <dbReference type="SAM" id="Coils"/>
    </source>
</evidence>
<dbReference type="GO" id="GO:0042289">
    <property type="term" value="F:MHC class II protein binding"/>
    <property type="evidence" value="ECO:0007669"/>
    <property type="project" value="InterPro"/>
</dbReference>
<dbReference type="OrthoDB" id="406800at2759"/>
<dbReference type="SMART" id="SM00211">
    <property type="entry name" value="TY"/>
    <property type="match status" value="1"/>
</dbReference>
<sequence>MEEPQHEALLERASSSDSMTEPRRKNSNVKALKVTGLTVLACLLLAGQAFTAYYVVGQKDHLQALEKGQDALKKEMSRMLTVAPKMMHSAMSKMPLMVAIDEDSPKQRIPLTRLQSSSFAMQKEGSGLVDEGPRAFPKRVMTPMNHMPLLSEFSLDKVEEAKPSEVPAAMVETKCKLEAGKIRPGFFQPQCDEEGNYKPRQCWYSTGYCWCVDINGNEIPGTLKRGPVNCNEGRTSVEKNQERVNRIKQLKEELHKEEKTQTDSPEEPQQEQDYNPLDTWSQEEYFKLQEQMRKMKEDHEKVIQEELLKMESELQEEQPEGLEDEVMYLRRERQILVLQIEALRRENQQAESDLEVQYKLHQQEMHALREESLQVFRAFRQVLEEQKRLSESRYRTLLLEAIQDAVHLSSQNQQLQADNMRLLEALAELKTVSEKTKLQE</sequence>
<accession>A0A9D3NKT9</accession>
<feature type="disulfide bond" evidence="2">
    <location>
        <begin position="202"/>
        <end position="209"/>
    </location>
</feature>
<evidence type="ECO:0000256" key="2">
    <source>
        <dbReference type="PROSITE-ProRule" id="PRU00500"/>
    </source>
</evidence>
<keyword evidence="5" id="KW-0812">Transmembrane</keyword>
<dbReference type="InterPro" id="IPR036857">
    <property type="entry name" value="Thyroglobulin_1_sf"/>
</dbReference>
<dbReference type="Gene3D" id="4.10.800.10">
    <property type="entry name" value="Thyroglobulin type-1"/>
    <property type="match status" value="1"/>
</dbReference>
<comment type="caution">
    <text evidence="7">The sequence shown here is derived from an EMBL/GenBank/DDBJ whole genome shotgun (WGS) entry which is preliminary data.</text>
</comment>
<dbReference type="PROSITE" id="PS51162">
    <property type="entry name" value="THYROGLOBULIN_1_2"/>
    <property type="match status" value="1"/>
</dbReference>
<dbReference type="GO" id="GO:0016020">
    <property type="term" value="C:membrane"/>
    <property type="evidence" value="ECO:0007669"/>
    <property type="project" value="InterPro"/>
</dbReference>
<evidence type="ECO:0000256" key="4">
    <source>
        <dbReference type="SAM" id="MobiDB-lite"/>
    </source>
</evidence>
<dbReference type="InterPro" id="IPR000716">
    <property type="entry name" value="Thyroglobulin_1"/>
</dbReference>
<dbReference type="GO" id="GO:0006955">
    <property type="term" value="P:immune response"/>
    <property type="evidence" value="ECO:0007669"/>
    <property type="project" value="InterPro"/>
</dbReference>
<feature type="region of interest" description="Disordered" evidence="4">
    <location>
        <begin position="1"/>
        <end position="27"/>
    </location>
</feature>
<dbReference type="PROSITE" id="PS00484">
    <property type="entry name" value="THYROGLOBULIN_1_1"/>
    <property type="match status" value="1"/>
</dbReference>
<feature type="compositionally biased region" description="Basic and acidic residues" evidence="4">
    <location>
        <begin position="1"/>
        <end position="10"/>
    </location>
</feature>
<proteinExistence type="predicted"/>
<dbReference type="AlphaFoldDB" id="A0A9D3NKT9"/>
<dbReference type="Pfam" id="PF00086">
    <property type="entry name" value="Thyroglobulin_1"/>
    <property type="match status" value="1"/>
</dbReference>
<dbReference type="Proteomes" id="UP000824219">
    <property type="component" value="Linkage Group LG14"/>
</dbReference>
<protein>
    <recommendedName>
        <fullName evidence="6">Thyroglobulin type-1 domain-containing protein</fullName>
    </recommendedName>
</protein>
<keyword evidence="3" id="KW-0175">Coiled coil</keyword>
<organism evidence="7 8">
    <name type="scientific">Hemibagrus wyckioides</name>
    <dbReference type="NCBI Taxonomy" id="337641"/>
    <lineage>
        <taxon>Eukaryota</taxon>
        <taxon>Metazoa</taxon>
        <taxon>Chordata</taxon>
        <taxon>Craniata</taxon>
        <taxon>Vertebrata</taxon>
        <taxon>Euteleostomi</taxon>
        <taxon>Actinopterygii</taxon>
        <taxon>Neopterygii</taxon>
        <taxon>Teleostei</taxon>
        <taxon>Ostariophysi</taxon>
        <taxon>Siluriformes</taxon>
        <taxon>Bagridae</taxon>
        <taxon>Hemibagrus</taxon>
    </lineage>
</organism>
<feature type="coiled-coil region" evidence="3">
    <location>
        <begin position="333"/>
        <end position="371"/>
    </location>
</feature>
<dbReference type="PANTHER" id="PTHR40710:SF1">
    <property type="entry name" value="RIKEN CDNA E230025N22 GENE"/>
    <property type="match status" value="1"/>
</dbReference>
<evidence type="ECO:0000256" key="5">
    <source>
        <dbReference type="SAM" id="Phobius"/>
    </source>
</evidence>
<reference evidence="7 8" key="1">
    <citation type="submission" date="2021-06" db="EMBL/GenBank/DDBJ databases">
        <title>Chromosome-level genome assembly of the red-tail catfish (Hemibagrus wyckioides).</title>
        <authorList>
            <person name="Shao F."/>
        </authorList>
    </citation>
    <scope>NUCLEOTIDE SEQUENCE [LARGE SCALE GENOMIC DNA]</scope>
    <source>
        <strain evidence="7">EC202008001</strain>
        <tissue evidence="7">Blood</tissue>
    </source>
</reference>
<dbReference type="SUPFAM" id="SSF57610">
    <property type="entry name" value="Thyroglobulin type-1 domain"/>
    <property type="match status" value="1"/>
</dbReference>
<name>A0A9D3NKT9_9TELE</name>
<evidence type="ECO:0000313" key="8">
    <source>
        <dbReference type="Proteomes" id="UP000824219"/>
    </source>
</evidence>
<dbReference type="CDD" id="cd00191">
    <property type="entry name" value="TY"/>
    <property type="match status" value="1"/>
</dbReference>
<dbReference type="GO" id="GO:0019882">
    <property type="term" value="P:antigen processing and presentation"/>
    <property type="evidence" value="ECO:0007669"/>
    <property type="project" value="InterPro"/>
</dbReference>